<reference evidence="2 3" key="1">
    <citation type="submission" date="2020-07" db="EMBL/GenBank/DDBJ databases">
        <title>Metarhizium humberi genome.</title>
        <authorList>
            <person name="Lysoe E."/>
        </authorList>
    </citation>
    <scope>NUCLEOTIDE SEQUENCE [LARGE SCALE GENOMIC DNA]</scope>
    <source>
        <strain evidence="2 3">ESALQ1638</strain>
    </source>
</reference>
<evidence type="ECO:0000313" key="3">
    <source>
        <dbReference type="Proteomes" id="UP000764110"/>
    </source>
</evidence>
<keyword evidence="3" id="KW-1185">Reference proteome</keyword>
<organism evidence="2 3">
    <name type="scientific">Metarhizium humberi</name>
    <dbReference type="NCBI Taxonomy" id="2596975"/>
    <lineage>
        <taxon>Eukaryota</taxon>
        <taxon>Fungi</taxon>
        <taxon>Dikarya</taxon>
        <taxon>Ascomycota</taxon>
        <taxon>Pezizomycotina</taxon>
        <taxon>Sordariomycetes</taxon>
        <taxon>Hypocreomycetidae</taxon>
        <taxon>Hypocreales</taxon>
        <taxon>Clavicipitaceae</taxon>
        <taxon>Metarhizium</taxon>
    </lineage>
</organism>
<feature type="transmembrane region" description="Helical" evidence="1">
    <location>
        <begin position="145"/>
        <end position="163"/>
    </location>
</feature>
<protein>
    <submittedName>
        <fullName evidence="2">Uncharacterized protein</fullName>
    </submittedName>
</protein>
<proteinExistence type="predicted"/>
<dbReference type="AlphaFoldDB" id="A0A9P8MKT6"/>
<accession>A0A9P8MKT6</accession>
<keyword evidence="1" id="KW-0812">Transmembrane</keyword>
<keyword evidence="1" id="KW-0472">Membrane</keyword>
<gene>
    <name evidence="2" type="ORF">MHUMG1_01046</name>
</gene>
<name>A0A9P8MKT6_9HYPO</name>
<keyword evidence="1" id="KW-1133">Transmembrane helix</keyword>
<feature type="transmembrane region" description="Helical" evidence="1">
    <location>
        <begin position="91"/>
        <end position="112"/>
    </location>
</feature>
<dbReference type="EMBL" id="JACEFI010000001">
    <property type="protein sequence ID" value="KAH0602167.1"/>
    <property type="molecule type" value="Genomic_DNA"/>
</dbReference>
<evidence type="ECO:0000313" key="2">
    <source>
        <dbReference type="EMBL" id="KAH0602167.1"/>
    </source>
</evidence>
<feature type="transmembrane region" description="Helical" evidence="1">
    <location>
        <begin position="119"/>
        <end position="139"/>
    </location>
</feature>
<sequence length="231" mass="25092">MSDPEKSDAITPAAVSSSDSIHGVKLDNNAFQGLKTREGAVNFLTVGVSCFTRFLTSAYTGNFRNSPAGCHSIADMAEVVGGLWLKEVTGVSFLVTYIIVCEPGIFGTSVALKALSNHAVCTNYFMLVATALVFLTSSISKFEKIAWLTWFGFLSVHIAVFIAEYGHPQLPCFFVQNTSHVLSVDVFCSGAGTSAFLPVMSEMRKPRLQQGRIPVHGHRDCLLHDFFSRGL</sequence>
<dbReference type="Proteomes" id="UP000764110">
    <property type="component" value="Unassembled WGS sequence"/>
</dbReference>
<comment type="caution">
    <text evidence="2">The sequence shown here is derived from an EMBL/GenBank/DDBJ whole genome shotgun (WGS) entry which is preliminary data.</text>
</comment>
<evidence type="ECO:0000256" key="1">
    <source>
        <dbReference type="SAM" id="Phobius"/>
    </source>
</evidence>